<evidence type="ECO:0000256" key="1">
    <source>
        <dbReference type="SAM" id="SignalP"/>
    </source>
</evidence>
<dbReference type="SUPFAM" id="SSF48452">
    <property type="entry name" value="TPR-like"/>
    <property type="match status" value="1"/>
</dbReference>
<protein>
    <submittedName>
        <fullName evidence="2">SusD/RagB family nutrient-binding outer membrane lipoprotein</fullName>
    </submittedName>
</protein>
<dbReference type="PROSITE" id="PS51257">
    <property type="entry name" value="PROKAR_LIPOPROTEIN"/>
    <property type="match status" value="1"/>
</dbReference>
<reference evidence="3" key="1">
    <citation type="submission" date="2024-03" db="EMBL/GenBank/DDBJ databases">
        <title>Chitinophaga horti sp. nov., isolated from garden soil.</title>
        <authorList>
            <person name="Lee D.S."/>
            <person name="Han D.M."/>
            <person name="Baek J.H."/>
            <person name="Choi D.G."/>
            <person name="Jeon J.H."/>
            <person name="Jeon C.O."/>
        </authorList>
    </citation>
    <scope>NUCLEOTIDE SEQUENCE [LARGE SCALE GENOMIC DNA]</scope>
    <source>
        <strain evidence="3">GPA1</strain>
    </source>
</reference>
<keyword evidence="2" id="KW-0449">Lipoprotein</keyword>
<sequence length="513" mass="57920">MKRISYIVMSCLTLILAGSCTKDFDSINTDPTRGANIAPGQQLAAAAYYLTGGRETGYPNLYFFLPRAQYVTGSWGMRSGGKYIRNDFYNERMWEIFYGKSLKQLIDMLERSKNDADLTNYIAAGRILKAYIFSLMTDAYGDVPYSQAGVAYYEKIYTPKYDKQEDIYPDLIKELTEAAAQFDAGKQPLLNDIVFNGNVDRWKRLANSLRLRLGMRMSKVDAVAAAREVKAAVDAGVMTSADDNFKIIHENFGFPDLRGNGLSQAFHEESTFKYTIGTNNFVHYLKNQQDPRLSSFFINRDPDGEDITDLTGYISVTPGLYWWDNWGDFTAPNGRVIPHANKFCTINLPFTQLQASFLHMGFAEVQFLLAEAAARGWAGSNAQQFYHNGIRAAMKQLEMYPGMAAIPQAQVDAFVTAHPLPANDSTIKHINMQKWVALFPNGYEAFANQRRTGFPVLEAIEDVGTESETNKVPFRRLFYPGTEAFTNTVNYQDALQRIGGANDWLKPVWWDKQ</sequence>
<dbReference type="InterPro" id="IPR041662">
    <property type="entry name" value="SusD-like_2"/>
</dbReference>
<keyword evidence="3" id="KW-1185">Reference proteome</keyword>
<proteinExistence type="predicted"/>
<name>A0ABZ2YT32_9BACT</name>
<feature type="chain" id="PRO_5046449744" evidence="1">
    <location>
        <begin position="22"/>
        <end position="513"/>
    </location>
</feature>
<evidence type="ECO:0000313" key="2">
    <source>
        <dbReference type="EMBL" id="WZN42537.1"/>
    </source>
</evidence>
<dbReference type="Proteomes" id="UP001485459">
    <property type="component" value="Chromosome"/>
</dbReference>
<dbReference type="EMBL" id="CP149822">
    <property type="protein sequence ID" value="WZN42537.1"/>
    <property type="molecule type" value="Genomic_DNA"/>
</dbReference>
<gene>
    <name evidence="2" type="ORF">WJU16_05755</name>
</gene>
<evidence type="ECO:0000313" key="3">
    <source>
        <dbReference type="Proteomes" id="UP001485459"/>
    </source>
</evidence>
<dbReference type="Pfam" id="PF12771">
    <property type="entry name" value="SusD-like_2"/>
    <property type="match status" value="1"/>
</dbReference>
<dbReference type="InterPro" id="IPR011990">
    <property type="entry name" value="TPR-like_helical_dom_sf"/>
</dbReference>
<keyword evidence="1" id="KW-0732">Signal</keyword>
<dbReference type="RefSeq" id="WP_341837371.1">
    <property type="nucleotide sequence ID" value="NZ_CP149822.1"/>
</dbReference>
<organism evidence="2 3">
    <name type="scientific">Chitinophaga pollutisoli</name>
    <dbReference type="NCBI Taxonomy" id="3133966"/>
    <lineage>
        <taxon>Bacteria</taxon>
        <taxon>Pseudomonadati</taxon>
        <taxon>Bacteroidota</taxon>
        <taxon>Chitinophagia</taxon>
        <taxon>Chitinophagales</taxon>
        <taxon>Chitinophagaceae</taxon>
        <taxon>Chitinophaga</taxon>
    </lineage>
</organism>
<dbReference type="Gene3D" id="1.25.40.390">
    <property type="match status" value="1"/>
</dbReference>
<feature type="signal peptide" evidence="1">
    <location>
        <begin position="1"/>
        <end position="21"/>
    </location>
</feature>
<accession>A0ABZ2YT32</accession>